<accession>A0ABY6R7Q2</accession>
<evidence type="ECO:0000313" key="1">
    <source>
        <dbReference type="EMBL" id="UZX26105.1"/>
    </source>
</evidence>
<proteinExistence type="predicted"/>
<gene>
    <name evidence="1" type="ORF">LDH80_37905</name>
</gene>
<dbReference type="EMBL" id="CP084204">
    <property type="protein sequence ID" value="UZX26105.1"/>
    <property type="molecule type" value="Genomic_DNA"/>
</dbReference>
<protein>
    <submittedName>
        <fullName evidence="1">Uncharacterized protein</fullName>
    </submittedName>
</protein>
<dbReference type="GeneID" id="95605337"/>
<evidence type="ECO:0000313" key="2">
    <source>
        <dbReference type="Proteomes" id="UP001164506"/>
    </source>
</evidence>
<sequence>MSELPPDPPRLRTLETWLTVSLERVGARIAEVEIRDTDLPPGVTLTVLAPRPMG</sequence>
<organism evidence="1 2">
    <name type="scientific">Streptomyces tanashiensis</name>
    <dbReference type="NCBI Taxonomy" id="67367"/>
    <lineage>
        <taxon>Bacteria</taxon>
        <taxon>Bacillati</taxon>
        <taxon>Actinomycetota</taxon>
        <taxon>Actinomycetes</taxon>
        <taxon>Kitasatosporales</taxon>
        <taxon>Streptomycetaceae</taxon>
        <taxon>Streptomyces</taxon>
    </lineage>
</organism>
<keyword evidence="2" id="KW-1185">Reference proteome</keyword>
<reference evidence="1" key="1">
    <citation type="submission" date="2021-09" db="EMBL/GenBank/DDBJ databases">
        <title>Complete genome sequence and metabolic characterization of Streptomyces tanashiensis DSM 731 the producer of antibacterial Kalafungin and diverse secondary metabolites.</title>
        <authorList>
            <person name="Abbasi M.N."/>
            <person name="Anwar M.N."/>
            <person name="Alam K."/>
            <person name="Shoaib M."/>
            <person name="Lin Z."/>
            <person name="Hayat M."/>
            <person name="Ali M.I."/>
            <person name="Malik H.M.T."/>
            <person name="Ahmed I."/>
            <person name="Li A."/>
            <person name="Hailong Wang H."/>
            <person name="Zhang Y."/>
        </authorList>
    </citation>
    <scope>NUCLEOTIDE SEQUENCE</scope>
    <source>
        <strain evidence="1">Kala</strain>
    </source>
</reference>
<dbReference type="Proteomes" id="UP001164506">
    <property type="component" value="Chromosome"/>
</dbReference>
<dbReference type="RefSeq" id="WP_190104852.1">
    <property type="nucleotide sequence ID" value="NZ_BMUH01000009.1"/>
</dbReference>
<name>A0ABY6R7Q2_9ACTN</name>